<evidence type="ECO:0000313" key="2">
    <source>
        <dbReference type="Proteomes" id="UP001589692"/>
    </source>
</evidence>
<organism evidence="1 2">
    <name type="scientific">Rhizobium puerariae</name>
    <dbReference type="NCBI Taxonomy" id="1585791"/>
    <lineage>
        <taxon>Bacteria</taxon>
        <taxon>Pseudomonadati</taxon>
        <taxon>Pseudomonadota</taxon>
        <taxon>Alphaproteobacteria</taxon>
        <taxon>Hyphomicrobiales</taxon>
        <taxon>Rhizobiaceae</taxon>
        <taxon>Rhizobium/Agrobacterium group</taxon>
        <taxon>Rhizobium</taxon>
    </lineage>
</organism>
<evidence type="ECO:0000313" key="1">
    <source>
        <dbReference type="EMBL" id="MFB9952130.1"/>
    </source>
</evidence>
<dbReference type="EMBL" id="JBHMAA010000032">
    <property type="protein sequence ID" value="MFB9952130.1"/>
    <property type="molecule type" value="Genomic_DNA"/>
</dbReference>
<gene>
    <name evidence="1" type="ORF">ACFFP0_25065</name>
</gene>
<reference evidence="1 2" key="1">
    <citation type="submission" date="2024-09" db="EMBL/GenBank/DDBJ databases">
        <authorList>
            <person name="Sun Q."/>
            <person name="Mori K."/>
        </authorList>
    </citation>
    <scope>NUCLEOTIDE SEQUENCE [LARGE SCALE GENOMIC DNA]</scope>
    <source>
        <strain evidence="1 2">TBRC 4938</strain>
    </source>
</reference>
<dbReference type="RefSeq" id="WP_377264946.1">
    <property type="nucleotide sequence ID" value="NZ_JBHMAA010000032.1"/>
</dbReference>
<keyword evidence="2" id="KW-1185">Reference proteome</keyword>
<comment type="caution">
    <text evidence="1">The sequence shown here is derived from an EMBL/GenBank/DDBJ whole genome shotgun (WGS) entry which is preliminary data.</text>
</comment>
<sequence>MRESQSLVAETLSATVDELYRKYGVRKTVHALVLVAWKRCRMKNHISDLSNRMRRDIGLPEIEDARGEVRPPFWDIRV</sequence>
<protein>
    <submittedName>
        <fullName evidence="1">DUF1127 domain-containing protein</fullName>
    </submittedName>
</protein>
<accession>A0ABV6AND3</accession>
<dbReference type="Proteomes" id="UP001589692">
    <property type="component" value="Unassembled WGS sequence"/>
</dbReference>
<name>A0ABV6AND3_9HYPH</name>
<proteinExistence type="predicted"/>